<organism evidence="1 2">
    <name type="scientific">Acidithiobacillus thiooxidans</name>
    <name type="common">Thiobacillus thiooxidans</name>
    <dbReference type="NCBI Taxonomy" id="930"/>
    <lineage>
        <taxon>Bacteria</taxon>
        <taxon>Pseudomonadati</taxon>
        <taxon>Pseudomonadota</taxon>
        <taxon>Acidithiobacillia</taxon>
        <taxon>Acidithiobacillales</taxon>
        <taxon>Acidithiobacillaceae</taxon>
        <taxon>Acidithiobacillus</taxon>
    </lineage>
</organism>
<proteinExistence type="predicted"/>
<reference evidence="1" key="1">
    <citation type="journal article" date="2016" name="Int. J. Mol. Sci.">
        <title>Comparative genomics of the extreme acidophile Acidithiobacillus thiooxidans reveals intraspecific divergence and niche adaptation.</title>
        <authorList>
            <person name="Zhang X."/>
            <person name="Feng X."/>
            <person name="Tao J."/>
            <person name="Ma L."/>
            <person name="Xiao Y."/>
            <person name="Liang Y."/>
            <person name="Liu X."/>
            <person name="Yin H."/>
        </authorList>
    </citation>
    <scope>NUCLEOTIDE SEQUENCE [LARGE SCALE GENOMIC DNA]</scope>
    <source>
        <strain evidence="1">DXS-W</strain>
    </source>
</reference>
<dbReference type="AlphaFoldDB" id="A0A1C2I7V9"/>
<dbReference type="RefSeq" id="WP_065974887.1">
    <property type="nucleotide sequence ID" value="NZ_LWRY01000118.1"/>
</dbReference>
<sequence>MAEKRTAVHDNAPVEGMPFLIFPRCCLIDLCAWEVQCKTCLAEWPKEASMDAAIAAWNVRTEGGYWIARYFQVKKHDQKFLQNSPKPKALHPAP</sequence>
<keyword evidence="2" id="KW-1185">Reference proteome</keyword>
<dbReference type="EMBL" id="LWRY01000118">
    <property type="protein sequence ID" value="OCX72068.1"/>
    <property type="molecule type" value="Genomic_DNA"/>
</dbReference>
<evidence type="ECO:0000313" key="1">
    <source>
        <dbReference type="EMBL" id="OCX72068.1"/>
    </source>
</evidence>
<evidence type="ECO:0000313" key="2">
    <source>
        <dbReference type="Proteomes" id="UP000095008"/>
    </source>
</evidence>
<dbReference type="Proteomes" id="UP000095008">
    <property type="component" value="Unassembled WGS sequence"/>
</dbReference>
<comment type="caution">
    <text evidence="1">The sequence shown here is derived from an EMBL/GenBank/DDBJ whole genome shotgun (WGS) entry which is preliminary data.</text>
</comment>
<name>A0A1C2I7V9_ACITH</name>
<protein>
    <submittedName>
        <fullName evidence="1">Uncharacterized protein</fullName>
    </submittedName>
</protein>
<gene>
    <name evidence="1" type="ORF">A6M23_10455</name>
</gene>
<accession>A0A1C2I7V9</accession>